<evidence type="ECO:0000256" key="1">
    <source>
        <dbReference type="ARBA" id="ARBA00022741"/>
    </source>
</evidence>
<dbReference type="OrthoDB" id="6975244at2"/>
<dbReference type="InterPro" id="IPR027417">
    <property type="entry name" value="P-loop_NTPase"/>
</dbReference>
<dbReference type="Proteomes" id="UP000298551">
    <property type="component" value="Chromosome"/>
</dbReference>
<evidence type="ECO:0000313" key="4">
    <source>
        <dbReference type="EMBL" id="QCI10476.1"/>
    </source>
</evidence>
<evidence type="ECO:0000259" key="3">
    <source>
        <dbReference type="Pfam" id="PF06414"/>
    </source>
</evidence>
<protein>
    <submittedName>
        <fullName evidence="4">Zeta toxin family protein</fullName>
    </submittedName>
</protein>
<evidence type="ECO:0000313" key="5">
    <source>
        <dbReference type="Proteomes" id="UP000298551"/>
    </source>
</evidence>
<dbReference type="GO" id="GO:0005524">
    <property type="term" value="F:ATP binding"/>
    <property type="evidence" value="ECO:0007669"/>
    <property type="project" value="UniProtKB-KW"/>
</dbReference>
<gene>
    <name evidence="4" type="ORF">E6B08_03180</name>
</gene>
<dbReference type="Pfam" id="PF06414">
    <property type="entry name" value="Zeta_toxin"/>
    <property type="match status" value="1"/>
</dbReference>
<dbReference type="Gene3D" id="3.40.50.300">
    <property type="entry name" value="P-loop containing nucleotide triphosphate hydrolases"/>
    <property type="match status" value="1"/>
</dbReference>
<dbReference type="InterPro" id="IPR010488">
    <property type="entry name" value="Zeta_toxin_domain"/>
</dbReference>
<evidence type="ECO:0000256" key="2">
    <source>
        <dbReference type="ARBA" id="ARBA00022840"/>
    </source>
</evidence>
<proteinExistence type="predicted"/>
<dbReference type="RefSeq" id="WP_136912714.1">
    <property type="nucleotide sequence ID" value="NZ_CP039371.1"/>
</dbReference>
<dbReference type="EMBL" id="CP039371">
    <property type="protein sequence ID" value="QCI10476.1"/>
    <property type="molecule type" value="Genomic_DNA"/>
</dbReference>
<reference evidence="5" key="1">
    <citation type="submission" date="2019-04" db="EMBL/GenBank/DDBJ databases">
        <title>Genome sequence of Pseudomonas putida 1290, an auxin catabolizing strain.</title>
        <authorList>
            <person name="Laird T.S."/>
            <person name="Leveau J.H.J."/>
        </authorList>
    </citation>
    <scope>NUCLEOTIDE SEQUENCE [LARGE SCALE GENOMIC DNA]</scope>
    <source>
        <strain evidence="5">1290</strain>
    </source>
</reference>
<name>A0A4D6X459_PSEPU</name>
<accession>A0A4D6X459</accession>
<sequence length="340" mass="38189">MTNSEVKPKTDPTALLYAHTESDVDAAFETLAVTVFDKTRDADDLNAPSSPKILILAGAQGAGKTYLLENTLLPSGRFANYVRLYLPSYRQLHPAYAQMSQESVLDIYKYTEDFIWALGKKLMTYAIDNRYNIIMETALDKAAFAQFPPIAVEAGYQFEVHMIACKKEFSHWATLDRGVKSVANGELDRFLSLTKIEESHGNARAILDAFENACTKVPGSSITLHHRGFETDMESQVLCHSQCDAPTNLVAHSDYNGKPFARVPQMDRTFQIVRNAEADFPCSYVQYAQVVHAGMIAKETRQRMVQACCSTLQRAQVQMPNIPVEAFRELSLYVLKYIYP</sequence>
<dbReference type="AlphaFoldDB" id="A0A4D6X459"/>
<dbReference type="GO" id="GO:0016301">
    <property type="term" value="F:kinase activity"/>
    <property type="evidence" value="ECO:0007669"/>
    <property type="project" value="InterPro"/>
</dbReference>
<feature type="domain" description="Zeta toxin" evidence="3">
    <location>
        <begin position="45"/>
        <end position="215"/>
    </location>
</feature>
<organism evidence="4 5">
    <name type="scientific">Pseudomonas putida</name>
    <name type="common">Arthrobacter siderocapsulatus</name>
    <dbReference type="NCBI Taxonomy" id="303"/>
    <lineage>
        <taxon>Bacteria</taxon>
        <taxon>Pseudomonadati</taxon>
        <taxon>Pseudomonadota</taxon>
        <taxon>Gammaproteobacteria</taxon>
        <taxon>Pseudomonadales</taxon>
        <taxon>Pseudomonadaceae</taxon>
        <taxon>Pseudomonas</taxon>
    </lineage>
</organism>
<keyword evidence="2" id="KW-0067">ATP-binding</keyword>
<keyword evidence="1" id="KW-0547">Nucleotide-binding</keyword>